<evidence type="ECO:0008006" key="2">
    <source>
        <dbReference type="Google" id="ProtNLM"/>
    </source>
</evidence>
<dbReference type="InterPro" id="IPR054058">
    <property type="entry name" value="HTH_67"/>
</dbReference>
<dbReference type="EMBL" id="CP108313">
    <property type="protein sequence ID" value="WTW67399.1"/>
    <property type="molecule type" value="Genomic_DNA"/>
</dbReference>
<dbReference type="NCBIfam" id="NF047719">
    <property type="entry name" value="SCO6745_fam_HTH"/>
    <property type="match status" value="1"/>
</dbReference>
<accession>A0AAU2VIQ4</accession>
<organism evidence="1">
    <name type="scientific">Streptomyces sp. NBC_00008</name>
    <dbReference type="NCBI Taxonomy" id="2903610"/>
    <lineage>
        <taxon>Bacteria</taxon>
        <taxon>Bacillati</taxon>
        <taxon>Actinomycetota</taxon>
        <taxon>Actinomycetes</taxon>
        <taxon>Kitasatosporales</taxon>
        <taxon>Streptomycetaceae</taxon>
        <taxon>Streptomyces</taxon>
    </lineage>
</organism>
<gene>
    <name evidence="1" type="ORF">OG398_03445</name>
</gene>
<sequence length="285" mass="30081">MSTLPPRAGRRCHNVINPIHSSLYFSPDLGKELGAIGVTDAPAAYFASRAAALGAVGPGTVTATFYNFNHQLVSAHVPAVWDTASPEAVLAARLRAADSTLRRLLGEEVIASPELAEAAQLALRAAEGCTRHARPLYAAHADLPVPQEPHLAYWHAATLLREHRGDAHLAALLAAGLDPVEALVSHTATGKGMAPRWVLATRGWRRSDWEDASARLHTRGLLTAEGELTEAGTALRTGLEETTDRMDLAPYEHLGGAGVARLTELGGGILEKAMAAGAFPADLRG</sequence>
<reference evidence="1" key="1">
    <citation type="submission" date="2022-10" db="EMBL/GenBank/DDBJ databases">
        <title>The complete genomes of actinobacterial strains from the NBC collection.</title>
        <authorList>
            <person name="Joergensen T.S."/>
            <person name="Alvarez Arevalo M."/>
            <person name="Sterndorff E.B."/>
            <person name="Faurdal D."/>
            <person name="Vuksanovic O."/>
            <person name="Mourched A.-S."/>
            <person name="Charusanti P."/>
            <person name="Shaw S."/>
            <person name="Blin K."/>
            <person name="Weber T."/>
        </authorList>
    </citation>
    <scope>NUCLEOTIDE SEQUENCE</scope>
    <source>
        <strain evidence="1">NBC_00008</strain>
    </source>
</reference>
<dbReference type="AlphaFoldDB" id="A0AAU2VIQ4"/>
<protein>
    <recommendedName>
        <fullName evidence="2">SalK</fullName>
    </recommendedName>
</protein>
<name>A0AAU2VIQ4_9ACTN</name>
<proteinExistence type="predicted"/>
<dbReference type="Pfam" id="PF21863">
    <property type="entry name" value="HTH_67"/>
    <property type="match status" value="1"/>
</dbReference>
<evidence type="ECO:0000313" key="1">
    <source>
        <dbReference type="EMBL" id="WTW67399.1"/>
    </source>
</evidence>